<dbReference type="RefSeq" id="WP_073260135.1">
    <property type="nucleotide sequence ID" value="NZ_FRCS01000007.1"/>
</dbReference>
<feature type="domain" description="N-acetyltransferase" evidence="1">
    <location>
        <begin position="6"/>
        <end position="161"/>
    </location>
</feature>
<dbReference type="EMBL" id="FRCS01000007">
    <property type="protein sequence ID" value="SHN75671.1"/>
    <property type="molecule type" value="Genomic_DNA"/>
</dbReference>
<sequence length="169" mass="18399">MLRSSLTIESLADRPDLVDPLARLRWQEWADHSGRESLLWWIRTTQGEAGADGVPVTLVAVDAAGDVLGGMGLITVEHDELADRGPWVVGVIVRSDQRGRGIGGALMTSLTTWAADAGYARLWVNAGGRAVDFYRRCGFTITEVLRPPGRDPMTILSRAVPHGREARGR</sequence>
<dbReference type="PROSITE" id="PS51186">
    <property type="entry name" value="GNAT"/>
    <property type="match status" value="1"/>
</dbReference>
<dbReference type="InterPro" id="IPR000182">
    <property type="entry name" value="GNAT_dom"/>
</dbReference>
<dbReference type="InterPro" id="IPR039840">
    <property type="entry name" value="NAA80"/>
</dbReference>
<dbReference type="Proteomes" id="UP000184440">
    <property type="component" value="Unassembled WGS sequence"/>
</dbReference>
<keyword evidence="3" id="KW-1185">Reference proteome</keyword>
<dbReference type="InterPro" id="IPR016181">
    <property type="entry name" value="Acyl_CoA_acyltransferase"/>
</dbReference>
<gene>
    <name evidence="2" type="ORF">SAMN05443668_107353</name>
</gene>
<reference evidence="2 3" key="1">
    <citation type="submission" date="2016-11" db="EMBL/GenBank/DDBJ databases">
        <authorList>
            <person name="Jaros S."/>
            <person name="Januszkiewicz K."/>
            <person name="Wedrychowicz H."/>
        </authorList>
    </citation>
    <scope>NUCLEOTIDE SEQUENCE [LARGE SCALE GENOMIC DNA]</scope>
    <source>
        <strain evidence="2 3">DSM 46144</strain>
    </source>
</reference>
<accession>A0A1M7TY69</accession>
<dbReference type="GO" id="GO:1905502">
    <property type="term" value="F:acetyl-CoA binding"/>
    <property type="evidence" value="ECO:0007669"/>
    <property type="project" value="TreeGrafter"/>
</dbReference>
<dbReference type="Gene3D" id="3.40.630.30">
    <property type="match status" value="1"/>
</dbReference>
<dbReference type="GO" id="GO:0005737">
    <property type="term" value="C:cytoplasm"/>
    <property type="evidence" value="ECO:0007669"/>
    <property type="project" value="TreeGrafter"/>
</dbReference>
<keyword evidence="2" id="KW-0808">Transferase</keyword>
<dbReference type="SUPFAM" id="SSF55729">
    <property type="entry name" value="Acyl-CoA N-acyltransferases (Nat)"/>
    <property type="match status" value="1"/>
</dbReference>
<dbReference type="CDD" id="cd04301">
    <property type="entry name" value="NAT_SF"/>
    <property type="match status" value="1"/>
</dbReference>
<proteinExistence type="predicted"/>
<evidence type="ECO:0000313" key="2">
    <source>
        <dbReference type="EMBL" id="SHN75671.1"/>
    </source>
</evidence>
<dbReference type="AlphaFoldDB" id="A0A1M7TY69"/>
<protein>
    <submittedName>
        <fullName evidence="2">Acetyltransferase (GNAT) family protein</fullName>
    </submittedName>
</protein>
<dbReference type="PANTHER" id="PTHR13538">
    <property type="entry name" value="N-ACETYLTRANSFERASE 6"/>
    <property type="match status" value="1"/>
</dbReference>
<dbReference type="PANTHER" id="PTHR13538:SF4">
    <property type="entry name" value="N-ALPHA-ACETYLTRANSFERASE 80"/>
    <property type="match status" value="1"/>
</dbReference>
<dbReference type="STRING" id="134849.SAMN05443668_107353"/>
<evidence type="ECO:0000313" key="3">
    <source>
        <dbReference type="Proteomes" id="UP000184440"/>
    </source>
</evidence>
<name>A0A1M7TY69_9ACTN</name>
<evidence type="ECO:0000259" key="1">
    <source>
        <dbReference type="PROSITE" id="PS51186"/>
    </source>
</evidence>
<dbReference type="GO" id="GO:0008080">
    <property type="term" value="F:N-acetyltransferase activity"/>
    <property type="evidence" value="ECO:0007669"/>
    <property type="project" value="InterPro"/>
</dbReference>
<organism evidence="2 3">
    <name type="scientific">Cryptosporangium aurantiacum</name>
    <dbReference type="NCBI Taxonomy" id="134849"/>
    <lineage>
        <taxon>Bacteria</taxon>
        <taxon>Bacillati</taxon>
        <taxon>Actinomycetota</taxon>
        <taxon>Actinomycetes</taxon>
        <taxon>Cryptosporangiales</taxon>
        <taxon>Cryptosporangiaceae</taxon>
        <taxon>Cryptosporangium</taxon>
    </lineage>
</organism>
<dbReference type="Pfam" id="PF00583">
    <property type="entry name" value="Acetyltransf_1"/>
    <property type="match status" value="1"/>
</dbReference>